<dbReference type="CDD" id="cd07473">
    <property type="entry name" value="Peptidases_S8_Subtilisin_like"/>
    <property type="match status" value="1"/>
</dbReference>
<dbReference type="PROSITE" id="PS51892">
    <property type="entry name" value="SUBTILASE"/>
    <property type="match status" value="1"/>
</dbReference>
<dbReference type="PANTHER" id="PTHR43806">
    <property type="entry name" value="PEPTIDASE S8"/>
    <property type="match status" value="1"/>
</dbReference>
<evidence type="ECO:0000256" key="2">
    <source>
        <dbReference type="ARBA" id="ARBA00022670"/>
    </source>
</evidence>
<dbReference type="InterPro" id="IPR003343">
    <property type="entry name" value="Big_2"/>
</dbReference>
<dbReference type="EMBL" id="UOFI01000016">
    <property type="protein sequence ID" value="VAW61917.1"/>
    <property type="molecule type" value="Genomic_DNA"/>
</dbReference>
<accession>A0A3B0XFM8</accession>
<feature type="compositionally biased region" description="Gly residues" evidence="5">
    <location>
        <begin position="386"/>
        <end position="402"/>
    </location>
</feature>
<dbReference type="InterPro" id="IPR023827">
    <property type="entry name" value="Peptidase_S8_Asp-AS"/>
</dbReference>
<sequence length="719" mass="71500">MNITLLVSPTVRWLNLIRRTSRLLLAAGLLLSGFMLAVAPVTSYAVQGQSAATQTFASGEVIVRFNDGVSAATQSSILSSAGCESTGSFKLISNLVRAEITSHRSVRSTVARLNANANVAYAEPNFIVTAQVVPNDPQFPDLWGLDNIGQTGGTADADINGPEAWDVQTGARVVVAVIDTGLDYNHEDIVGNVWSNPGEIPNNGIDDDNNGFIDDDKGWDFANNDNDPFDDNLHGTHVSGTIAAVGNNAIGVTGVNWSAQIMPLKFLSANGSGTTADAISAIQYAIAMGAAVSNNSWGGGAFSQALYDAIAEAGAAGQLFVAAAGNDSANTDVTPSYPASYDLDNIISVAATDDNDLLATFSNYGAVSVDLGAPGVDILSTTPPATGGGGGGGGRMGGGGAPTTGTSTYTTLSGTSMAAPHVTGAVALILSSNPAASAAEVKNTILSGADLIAALAGITVSGGRLNAFNAVSGQGISISPNTATVVVADTEQFTASGGQGPYTWSLSDTTVGSIDPASGLFTAVAVGTTTVSATDDNGDVGTSGTITVVDVAPVVITLTPATATLTVGDSQLFAAAGGTAPYAWTVSNATVVSVSTTGLVTALAAGTATVTATDANGASGTATVTVSAATANIVITPNTATVSTGGTQQFTTSGGVAPYTWSLSTEDAGTINATTGLFTAGEEAATTTVIATDANGDTGESGTITVVAAAAPPPRRGMR</sequence>
<dbReference type="Gene3D" id="2.60.40.1080">
    <property type="match status" value="2"/>
</dbReference>
<keyword evidence="4" id="KW-0720">Serine protease</keyword>
<dbReference type="InterPro" id="IPR036852">
    <property type="entry name" value="Peptidase_S8/S53_dom_sf"/>
</dbReference>
<evidence type="ECO:0000256" key="1">
    <source>
        <dbReference type="ARBA" id="ARBA00011073"/>
    </source>
</evidence>
<dbReference type="SUPFAM" id="SSF52743">
    <property type="entry name" value="Subtilisin-like"/>
    <property type="match status" value="1"/>
</dbReference>
<keyword evidence="2" id="KW-0645">Protease</keyword>
<feature type="domain" description="BIG2" evidence="6">
    <location>
        <begin position="552"/>
        <end position="624"/>
    </location>
</feature>
<dbReference type="SMART" id="SM00635">
    <property type="entry name" value="BID_2"/>
    <property type="match status" value="3"/>
</dbReference>
<evidence type="ECO:0000256" key="3">
    <source>
        <dbReference type="ARBA" id="ARBA00022801"/>
    </source>
</evidence>
<dbReference type="InterPro" id="IPR015500">
    <property type="entry name" value="Peptidase_S8_subtilisin-rel"/>
</dbReference>
<evidence type="ECO:0000256" key="5">
    <source>
        <dbReference type="SAM" id="MobiDB-lite"/>
    </source>
</evidence>
<dbReference type="Pfam" id="PF22148">
    <property type="entry name" value="Fervidolysin_NPro-like"/>
    <property type="match status" value="1"/>
</dbReference>
<dbReference type="PANTHER" id="PTHR43806:SF11">
    <property type="entry name" value="CEREVISIN-RELATED"/>
    <property type="match status" value="1"/>
</dbReference>
<name>A0A3B0XFM8_9ZZZZ</name>
<evidence type="ECO:0000256" key="4">
    <source>
        <dbReference type="ARBA" id="ARBA00022825"/>
    </source>
</evidence>
<protein>
    <recommendedName>
        <fullName evidence="6">BIG2 domain-containing protein</fullName>
    </recommendedName>
</protein>
<dbReference type="Pfam" id="PF02368">
    <property type="entry name" value="Big_2"/>
    <property type="match status" value="2"/>
</dbReference>
<gene>
    <name evidence="7" type="ORF">MNBD_GAMMA09-1268</name>
</gene>
<dbReference type="PROSITE" id="PS00138">
    <property type="entry name" value="SUBTILASE_SER"/>
    <property type="match status" value="1"/>
</dbReference>
<dbReference type="InterPro" id="IPR000209">
    <property type="entry name" value="Peptidase_S8/S53_dom"/>
</dbReference>
<dbReference type="InterPro" id="IPR034204">
    <property type="entry name" value="PfSUB1-like_cat_dom"/>
</dbReference>
<feature type="domain" description="BIG2" evidence="6">
    <location>
        <begin position="472"/>
        <end position="545"/>
    </location>
</feature>
<evidence type="ECO:0000313" key="7">
    <source>
        <dbReference type="EMBL" id="VAW61917.1"/>
    </source>
</evidence>
<dbReference type="InterPro" id="IPR050131">
    <property type="entry name" value="Peptidase_S8_subtilisin-like"/>
</dbReference>
<dbReference type="SUPFAM" id="SSF49373">
    <property type="entry name" value="Invasin/intimin cell-adhesion fragments"/>
    <property type="match status" value="2"/>
</dbReference>
<proteinExistence type="inferred from homology"/>
<dbReference type="InterPro" id="IPR023828">
    <property type="entry name" value="Peptidase_S8_Ser-AS"/>
</dbReference>
<dbReference type="InterPro" id="IPR037045">
    <property type="entry name" value="S8pro/Inhibitor_I9_sf"/>
</dbReference>
<dbReference type="PROSITE" id="PS00136">
    <property type="entry name" value="SUBTILASE_ASP"/>
    <property type="match status" value="1"/>
</dbReference>
<dbReference type="InterPro" id="IPR008964">
    <property type="entry name" value="Invasin/intimin_cell_adhesion"/>
</dbReference>
<feature type="region of interest" description="Disordered" evidence="5">
    <location>
        <begin position="382"/>
        <end position="409"/>
    </location>
</feature>
<dbReference type="GO" id="GO:0004252">
    <property type="term" value="F:serine-type endopeptidase activity"/>
    <property type="evidence" value="ECO:0007669"/>
    <property type="project" value="InterPro"/>
</dbReference>
<dbReference type="AlphaFoldDB" id="A0A3B0XFM8"/>
<dbReference type="GO" id="GO:0006508">
    <property type="term" value="P:proteolysis"/>
    <property type="evidence" value="ECO:0007669"/>
    <property type="project" value="UniProtKB-KW"/>
</dbReference>
<dbReference type="InterPro" id="IPR022398">
    <property type="entry name" value="Peptidase_S8_His-AS"/>
</dbReference>
<dbReference type="PROSITE" id="PS00137">
    <property type="entry name" value="SUBTILASE_HIS"/>
    <property type="match status" value="1"/>
</dbReference>
<keyword evidence="3" id="KW-0378">Hydrolase</keyword>
<dbReference type="Gene3D" id="3.30.70.80">
    <property type="entry name" value="Peptidase S8 propeptide/proteinase inhibitor I9"/>
    <property type="match status" value="1"/>
</dbReference>
<feature type="domain" description="BIG2" evidence="6">
    <location>
        <begin position="629"/>
        <end position="703"/>
    </location>
</feature>
<dbReference type="Gene3D" id="3.40.50.200">
    <property type="entry name" value="Peptidase S8/S53 domain"/>
    <property type="match status" value="1"/>
</dbReference>
<dbReference type="InterPro" id="IPR054399">
    <property type="entry name" value="Fervidolysin-like_N_prodom"/>
</dbReference>
<evidence type="ECO:0000259" key="6">
    <source>
        <dbReference type="SMART" id="SM00635"/>
    </source>
</evidence>
<reference evidence="7" key="1">
    <citation type="submission" date="2018-06" db="EMBL/GenBank/DDBJ databases">
        <authorList>
            <person name="Zhirakovskaya E."/>
        </authorList>
    </citation>
    <scope>NUCLEOTIDE SEQUENCE</scope>
</reference>
<comment type="similarity">
    <text evidence="1">Belongs to the peptidase S8 family.</text>
</comment>
<dbReference type="Pfam" id="PF00082">
    <property type="entry name" value="Peptidase_S8"/>
    <property type="match status" value="1"/>
</dbReference>
<dbReference type="PRINTS" id="PR00723">
    <property type="entry name" value="SUBTILISIN"/>
</dbReference>
<organism evidence="7">
    <name type="scientific">hydrothermal vent metagenome</name>
    <dbReference type="NCBI Taxonomy" id="652676"/>
    <lineage>
        <taxon>unclassified sequences</taxon>
        <taxon>metagenomes</taxon>
        <taxon>ecological metagenomes</taxon>
    </lineage>
</organism>